<protein>
    <submittedName>
        <fullName evidence="1">Uncharacterized protein</fullName>
    </submittedName>
</protein>
<keyword evidence="2" id="KW-1185">Reference proteome</keyword>
<reference evidence="1 2" key="1">
    <citation type="submission" date="2019-06" db="EMBL/GenBank/DDBJ databases">
        <title>A chromosomal-level reference genome of Carpinus fangiana (Coryloideae, Betulaceae).</title>
        <authorList>
            <person name="Yang X."/>
            <person name="Wang Z."/>
            <person name="Zhang L."/>
            <person name="Hao G."/>
            <person name="Liu J."/>
            <person name="Yang Y."/>
        </authorList>
    </citation>
    <scope>NUCLEOTIDE SEQUENCE [LARGE SCALE GENOMIC DNA]</scope>
    <source>
        <strain evidence="1">Cfa_2016G</strain>
        <tissue evidence="1">Leaf</tissue>
    </source>
</reference>
<dbReference type="Proteomes" id="UP000327013">
    <property type="component" value="Unassembled WGS sequence"/>
</dbReference>
<organism evidence="1 2">
    <name type="scientific">Carpinus fangiana</name>
    <dbReference type="NCBI Taxonomy" id="176857"/>
    <lineage>
        <taxon>Eukaryota</taxon>
        <taxon>Viridiplantae</taxon>
        <taxon>Streptophyta</taxon>
        <taxon>Embryophyta</taxon>
        <taxon>Tracheophyta</taxon>
        <taxon>Spermatophyta</taxon>
        <taxon>Magnoliopsida</taxon>
        <taxon>eudicotyledons</taxon>
        <taxon>Gunneridae</taxon>
        <taxon>Pentapetalae</taxon>
        <taxon>rosids</taxon>
        <taxon>fabids</taxon>
        <taxon>Fagales</taxon>
        <taxon>Betulaceae</taxon>
        <taxon>Carpinus</taxon>
    </lineage>
</organism>
<dbReference type="AlphaFoldDB" id="A0A5N6L194"/>
<gene>
    <name evidence="1" type="ORF">FH972_025517</name>
</gene>
<dbReference type="EMBL" id="VIBQ01000057">
    <property type="protein sequence ID" value="KAB8532572.1"/>
    <property type="molecule type" value="Genomic_DNA"/>
</dbReference>
<sequence length="54" mass="5583">MTKRAVAAAAGSRAAVWQSKARAFSASSHRVYCPAETIEGGGAKMALWAATDSQ</sequence>
<proteinExistence type="predicted"/>
<evidence type="ECO:0000313" key="2">
    <source>
        <dbReference type="Proteomes" id="UP000327013"/>
    </source>
</evidence>
<accession>A0A5N6L194</accession>
<comment type="caution">
    <text evidence="1">The sequence shown here is derived from an EMBL/GenBank/DDBJ whole genome shotgun (WGS) entry which is preliminary data.</text>
</comment>
<evidence type="ECO:0000313" key="1">
    <source>
        <dbReference type="EMBL" id="KAB8532572.1"/>
    </source>
</evidence>
<name>A0A5N6L194_9ROSI</name>